<dbReference type="GO" id="GO:0005886">
    <property type="term" value="C:plasma membrane"/>
    <property type="evidence" value="ECO:0007669"/>
    <property type="project" value="TreeGrafter"/>
</dbReference>
<dbReference type="GO" id="GO:0006906">
    <property type="term" value="P:vesicle fusion"/>
    <property type="evidence" value="ECO:0007669"/>
    <property type="project" value="TreeGrafter"/>
</dbReference>
<dbReference type="Gene3D" id="1.20.5.110">
    <property type="match status" value="2"/>
</dbReference>
<dbReference type="SUPFAM" id="SSF58038">
    <property type="entry name" value="SNARE fusion complex"/>
    <property type="match status" value="2"/>
</dbReference>
<name>A0AAD5XXN1_9FUNG</name>
<dbReference type="EMBL" id="JADGJW010000101">
    <property type="protein sequence ID" value="KAJ3224198.1"/>
    <property type="molecule type" value="Genomic_DNA"/>
</dbReference>
<evidence type="ECO:0000313" key="5">
    <source>
        <dbReference type="Proteomes" id="UP001211065"/>
    </source>
</evidence>
<dbReference type="PANTHER" id="PTHR19305">
    <property type="entry name" value="SYNAPTOSOMAL ASSOCIATED PROTEIN"/>
    <property type="match status" value="1"/>
</dbReference>
<organism evidence="4 5">
    <name type="scientific">Clydaea vesicula</name>
    <dbReference type="NCBI Taxonomy" id="447962"/>
    <lineage>
        <taxon>Eukaryota</taxon>
        <taxon>Fungi</taxon>
        <taxon>Fungi incertae sedis</taxon>
        <taxon>Chytridiomycota</taxon>
        <taxon>Chytridiomycota incertae sedis</taxon>
        <taxon>Chytridiomycetes</taxon>
        <taxon>Lobulomycetales</taxon>
        <taxon>Lobulomycetaceae</taxon>
        <taxon>Clydaea</taxon>
    </lineage>
</organism>
<feature type="region of interest" description="Disordered" evidence="2">
    <location>
        <begin position="223"/>
        <end position="247"/>
    </location>
</feature>
<dbReference type="GO" id="GO:0031201">
    <property type="term" value="C:SNARE complex"/>
    <property type="evidence" value="ECO:0007669"/>
    <property type="project" value="TreeGrafter"/>
</dbReference>
<keyword evidence="5" id="KW-1185">Reference proteome</keyword>
<dbReference type="InterPro" id="IPR000727">
    <property type="entry name" value="T_SNARE_dom"/>
</dbReference>
<dbReference type="GO" id="GO:0006887">
    <property type="term" value="P:exocytosis"/>
    <property type="evidence" value="ECO:0007669"/>
    <property type="project" value="TreeGrafter"/>
</dbReference>
<feature type="domain" description="T-SNARE coiled-coil homology" evidence="3">
    <location>
        <begin position="256"/>
        <end position="318"/>
    </location>
</feature>
<proteinExistence type="inferred from homology"/>
<protein>
    <submittedName>
        <fullName evidence="4">Protein transport protein S9 plasma membrane t-SNARE</fullName>
    </submittedName>
</protein>
<dbReference type="Proteomes" id="UP001211065">
    <property type="component" value="Unassembled WGS sequence"/>
</dbReference>
<sequence>MGLFGKKKSESQASDNIIQGNNYNNNHQSNNYNIKNQNSNYHSNNHQNSQPPQHQPQQAGRWAQAAQAAENNRQGYYNGGGYYSGQSINQEPDEDEEKSEWLSNRTRQVQQESVESSRRALNKLRQAEETSAKNLNLIASQSEQLSNAERRMGSAEHHIQSSNIKTNEIKALSRFFMLPTFGAEKAGKKKQDKLNREREEQIRLEEERYAKSAQNIQQMRQHGNRGFRGSDYQHEGDRQTQKNYGYYTTPDGLERDELENEIDENLNEISSGLSRMKMMSLAMQNGLRDQDEQIDRISDRSNRANEGIVRVQGKVEKIIRKN</sequence>
<evidence type="ECO:0000313" key="4">
    <source>
        <dbReference type="EMBL" id="KAJ3224198.1"/>
    </source>
</evidence>
<comment type="similarity">
    <text evidence="1">Belongs to the SNAP-25 family.</text>
</comment>
<evidence type="ECO:0000259" key="3">
    <source>
        <dbReference type="PROSITE" id="PS50192"/>
    </source>
</evidence>
<dbReference type="PROSITE" id="PS50192">
    <property type="entry name" value="T_SNARE"/>
    <property type="match status" value="1"/>
</dbReference>
<dbReference type="GO" id="GO:0019905">
    <property type="term" value="F:syntaxin binding"/>
    <property type="evidence" value="ECO:0007669"/>
    <property type="project" value="TreeGrafter"/>
</dbReference>
<evidence type="ECO:0000256" key="2">
    <source>
        <dbReference type="SAM" id="MobiDB-lite"/>
    </source>
</evidence>
<dbReference type="SMART" id="SM00397">
    <property type="entry name" value="t_SNARE"/>
    <property type="match status" value="2"/>
</dbReference>
<feature type="region of interest" description="Disordered" evidence="2">
    <location>
        <begin position="1"/>
        <end position="120"/>
    </location>
</feature>
<feature type="compositionally biased region" description="Basic and acidic residues" evidence="2">
    <location>
        <begin position="231"/>
        <end position="240"/>
    </location>
</feature>
<dbReference type="AlphaFoldDB" id="A0AAD5XXN1"/>
<dbReference type="PANTHER" id="PTHR19305:SF9">
    <property type="entry name" value="SYNAPTOSOMAL-ASSOCIATED PROTEIN 29"/>
    <property type="match status" value="1"/>
</dbReference>
<evidence type="ECO:0000256" key="1">
    <source>
        <dbReference type="ARBA" id="ARBA00009480"/>
    </source>
</evidence>
<feature type="compositionally biased region" description="Low complexity" evidence="2">
    <location>
        <begin position="14"/>
        <end position="76"/>
    </location>
</feature>
<comment type="caution">
    <text evidence="4">The sequence shown here is derived from an EMBL/GenBank/DDBJ whole genome shotgun (WGS) entry which is preliminary data.</text>
</comment>
<feature type="compositionally biased region" description="Polar residues" evidence="2">
    <location>
        <begin position="101"/>
        <end position="114"/>
    </location>
</feature>
<dbReference type="GO" id="GO:0005484">
    <property type="term" value="F:SNAP receptor activity"/>
    <property type="evidence" value="ECO:0007669"/>
    <property type="project" value="TreeGrafter"/>
</dbReference>
<reference evidence="4" key="1">
    <citation type="submission" date="2020-05" db="EMBL/GenBank/DDBJ databases">
        <title>Phylogenomic resolution of chytrid fungi.</title>
        <authorList>
            <person name="Stajich J.E."/>
            <person name="Amses K."/>
            <person name="Simmons R."/>
            <person name="Seto K."/>
            <person name="Myers J."/>
            <person name="Bonds A."/>
            <person name="Quandt C.A."/>
            <person name="Barry K."/>
            <person name="Liu P."/>
            <person name="Grigoriev I."/>
            <person name="Longcore J.E."/>
            <person name="James T.Y."/>
        </authorList>
    </citation>
    <scope>NUCLEOTIDE SEQUENCE</scope>
    <source>
        <strain evidence="4">JEL0476</strain>
    </source>
</reference>
<accession>A0AAD5XXN1</accession>
<gene>
    <name evidence="4" type="primary">SEC9_1</name>
    <name evidence="4" type="ORF">HK099_000120</name>
</gene>